<reference evidence="1 3" key="1">
    <citation type="submission" date="2015-07" db="EMBL/GenBank/DDBJ databases">
        <title>Fjat-14205 dsm 2895.</title>
        <authorList>
            <person name="Liu B."/>
            <person name="Wang J."/>
            <person name="Zhu Y."/>
            <person name="Liu G."/>
            <person name="Chen Q."/>
            <person name="Chen Z."/>
            <person name="Lan J."/>
            <person name="Che J."/>
            <person name="Ge C."/>
            <person name="Shi H."/>
            <person name="Pan Z."/>
            <person name="Liu X."/>
        </authorList>
    </citation>
    <scope>NUCLEOTIDE SEQUENCE [LARGE SCALE GENOMIC DNA]</scope>
    <source>
        <strain evidence="1 3">DSM 2895</strain>
    </source>
</reference>
<dbReference type="EMBL" id="LGUG01000013">
    <property type="protein sequence ID" value="KON84196.1"/>
    <property type="molecule type" value="Genomic_DNA"/>
</dbReference>
<dbReference type="GeneID" id="42309375"/>
<evidence type="ECO:0000313" key="4">
    <source>
        <dbReference type="Proteomes" id="UP000182836"/>
    </source>
</evidence>
<reference evidence="2 4" key="2">
    <citation type="submission" date="2016-10" db="EMBL/GenBank/DDBJ databases">
        <authorList>
            <person name="de Groot N.N."/>
        </authorList>
    </citation>
    <scope>NUCLEOTIDE SEQUENCE [LARGE SCALE GENOMIC DNA]</scope>
    <source>
        <strain evidence="2 4">DSM 2895</strain>
    </source>
</reference>
<keyword evidence="3" id="KW-1185">Reference proteome</keyword>
<dbReference type="AlphaFoldDB" id="A0A0D1VJT2"/>
<dbReference type="RefSeq" id="WP_043063605.1">
    <property type="nucleotide sequence ID" value="NZ_BJOA01000086.1"/>
</dbReference>
<dbReference type="OrthoDB" id="9803716at2"/>
<name>A0A0D1VJT2_ANEMI</name>
<accession>A0A0D1VJT2</accession>
<sequence length="122" mass="13902">MPQSLGYELIGDTQLGRWLKEKLLQLAKQERINVEYGDTGRASGYYVPSTHTIRLSSSHASADEECMVFLHEVIHAFRHAKGFKYTRERRDDAEVIVEGTAFMVAAFYGLEVDNYSFTYIAS</sequence>
<gene>
    <name evidence="1" type="ORF">AF333_30060</name>
    <name evidence="2" type="ORF">SAMN04487909_1298</name>
</gene>
<evidence type="ECO:0000313" key="3">
    <source>
        <dbReference type="Proteomes" id="UP000037269"/>
    </source>
</evidence>
<evidence type="ECO:0000313" key="1">
    <source>
        <dbReference type="EMBL" id="KON84196.1"/>
    </source>
</evidence>
<dbReference type="PATRIC" id="fig|47500.8.peg.7181"/>
<dbReference type="EMBL" id="FNED01000029">
    <property type="protein sequence ID" value="SDJ80968.1"/>
    <property type="molecule type" value="Genomic_DNA"/>
</dbReference>
<evidence type="ECO:0000313" key="2">
    <source>
        <dbReference type="EMBL" id="SDJ80968.1"/>
    </source>
</evidence>
<organism evidence="1 3">
    <name type="scientific">Aneurinibacillus migulanus</name>
    <name type="common">Bacillus migulanus</name>
    <dbReference type="NCBI Taxonomy" id="47500"/>
    <lineage>
        <taxon>Bacteria</taxon>
        <taxon>Bacillati</taxon>
        <taxon>Bacillota</taxon>
        <taxon>Bacilli</taxon>
        <taxon>Bacillales</taxon>
        <taxon>Paenibacillaceae</taxon>
        <taxon>Aneurinibacillus group</taxon>
        <taxon>Aneurinibacillus</taxon>
    </lineage>
</organism>
<protein>
    <submittedName>
        <fullName evidence="2">Putative neutral zinc metallopeptidase</fullName>
    </submittedName>
</protein>
<dbReference type="Gene3D" id="1.10.10.2910">
    <property type="match status" value="1"/>
</dbReference>
<dbReference type="Proteomes" id="UP000182836">
    <property type="component" value="Unassembled WGS sequence"/>
</dbReference>
<dbReference type="Proteomes" id="UP000037269">
    <property type="component" value="Unassembled WGS sequence"/>
</dbReference>
<proteinExistence type="predicted"/>